<feature type="transmembrane region" description="Helical" evidence="1">
    <location>
        <begin position="79"/>
        <end position="96"/>
    </location>
</feature>
<evidence type="ECO:0000313" key="3">
    <source>
        <dbReference type="Proteomes" id="UP000027734"/>
    </source>
</evidence>
<proteinExistence type="predicted"/>
<dbReference type="Pfam" id="PF06993">
    <property type="entry name" value="DUF1304"/>
    <property type="match status" value="1"/>
</dbReference>
<protein>
    <submittedName>
        <fullName evidence="2">Membrane protein</fullName>
    </submittedName>
</protein>
<comment type="caution">
    <text evidence="2">The sequence shown here is derived from an EMBL/GenBank/DDBJ whole genome shotgun (WGS) entry which is preliminary data.</text>
</comment>
<feature type="transmembrane region" description="Helical" evidence="1">
    <location>
        <begin position="102"/>
        <end position="121"/>
    </location>
</feature>
<evidence type="ECO:0000313" key="2">
    <source>
        <dbReference type="EMBL" id="KEJ90415.1"/>
    </source>
</evidence>
<dbReference type="AlphaFoldDB" id="A0A073ILF4"/>
<dbReference type="EMBL" id="JAMC01000001">
    <property type="protein sequence ID" value="KEJ90415.1"/>
    <property type="molecule type" value="Genomic_DNA"/>
</dbReference>
<dbReference type="STRING" id="1300350.Z948_1367"/>
<sequence>MLTAARTLIGVIAALHCYIAYFEIFAWEERGPRVFSTFPPELFSKTIALAANQGTYNAFLAAGLIWALTITDRIWQRKIATCFLIFVMVAGVAGAITVSPRIMMVQTLPALIATVLLWWSAARQK</sequence>
<keyword evidence="1" id="KW-0472">Membrane</keyword>
<gene>
    <name evidence="2" type="ORF">DSW25_00400</name>
</gene>
<keyword evidence="1" id="KW-0812">Transmembrane</keyword>
<evidence type="ECO:0000256" key="1">
    <source>
        <dbReference type="SAM" id="Phobius"/>
    </source>
</evidence>
<accession>A0A073ILF4</accession>
<dbReference type="eggNOG" id="COG3759">
    <property type="taxonomic scope" value="Bacteria"/>
</dbReference>
<dbReference type="PANTHER" id="PTHR38446:SF1">
    <property type="entry name" value="BLL0914 PROTEIN"/>
    <property type="match status" value="1"/>
</dbReference>
<dbReference type="InterPro" id="IPR009732">
    <property type="entry name" value="DUF1304"/>
</dbReference>
<reference evidence="2 3" key="1">
    <citation type="submission" date="2014-01" db="EMBL/GenBank/DDBJ databases">
        <title>Sulfitobacter donghicola JCM 14565 Genome Sequencing.</title>
        <authorList>
            <person name="Lai Q."/>
            <person name="Hong Z."/>
        </authorList>
    </citation>
    <scope>NUCLEOTIDE SEQUENCE [LARGE SCALE GENOMIC DNA]</scope>
    <source>
        <strain evidence="2 3">JCM 14565</strain>
    </source>
</reference>
<dbReference type="OrthoDB" id="9803832at2"/>
<feature type="transmembrane region" description="Helical" evidence="1">
    <location>
        <begin position="7"/>
        <end position="27"/>
    </location>
</feature>
<dbReference type="RefSeq" id="WP_025058782.1">
    <property type="nucleotide sequence ID" value="NZ_JAMC01000001.1"/>
</dbReference>
<organism evidence="2 3">
    <name type="scientific">Sulfitobacter donghicola DSW-25 = KCTC 12864 = JCM 14565</name>
    <dbReference type="NCBI Taxonomy" id="1300350"/>
    <lineage>
        <taxon>Bacteria</taxon>
        <taxon>Pseudomonadati</taxon>
        <taxon>Pseudomonadota</taxon>
        <taxon>Alphaproteobacteria</taxon>
        <taxon>Rhodobacterales</taxon>
        <taxon>Roseobacteraceae</taxon>
        <taxon>Sulfitobacter</taxon>
    </lineage>
</organism>
<feature type="transmembrane region" description="Helical" evidence="1">
    <location>
        <begin position="47"/>
        <end position="67"/>
    </location>
</feature>
<dbReference type="PANTHER" id="PTHR38446">
    <property type="entry name" value="BLL0914 PROTEIN"/>
    <property type="match status" value="1"/>
</dbReference>
<name>A0A073ILF4_9RHOB</name>
<keyword evidence="3" id="KW-1185">Reference proteome</keyword>
<keyword evidence="1" id="KW-1133">Transmembrane helix</keyword>
<dbReference type="Proteomes" id="UP000027734">
    <property type="component" value="Unassembled WGS sequence"/>
</dbReference>